<evidence type="ECO:0000313" key="16">
    <source>
        <dbReference type="Proteomes" id="UP000250123"/>
    </source>
</evidence>
<dbReference type="GO" id="GO:0051539">
    <property type="term" value="F:4 iron, 4 sulfur cluster binding"/>
    <property type="evidence" value="ECO:0007669"/>
    <property type="project" value="UniProtKB-KW"/>
</dbReference>
<feature type="binding site" evidence="11">
    <location>
        <position position="330"/>
    </location>
    <ligand>
        <name>S-adenosyl-L-methionine</name>
        <dbReference type="ChEBI" id="CHEBI:59789"/>
    </ligand>
</feature>
<dbReference type="HAMAP" id="MF_01010">
    <property type="entry name" value="23SrRNA_methyltr_RlmD"/>
    <property type="match status" value="1"/>
</dbReference>
<feature type="active site" description="Nucleophile" evidence="11 12">
    <location>
        <position position="419"/>
    </location>
</feature>
<dbReference type="PROSITE" id="PS51687">
    <property type="entry name" value="SAM_MT_RNA_M5U"/>
    <property type="match status" value="1"/>
</dbReference>
<sequence length="462" mass="50900">MASIIIDLEASMAQFFKAKPNRSKQVSAKISLEVTHLDHLGAGIAHQDGKIIFVPGALPGESVIGQLTEQKKRHAHATLQQIVTPSPDRVTPKCAHYDQCGGCDLQHLVIDKQRSHKQDALVSLMAKLGQAEAETLAPALIGKEWGYRRRARLATFYDRNTKHTTLGFRAKASKQVIKIAHCPVLATPLSELILPLSKVLNRLSSKKFLGHIELIEANNGHFVVIRMTKTMLDKDTEKLREFALSHGISLIVQGNDADLTLICDAPKILDVSSDELPYYELDNGVKLSFTPGNFVQVNAEINNAMVNQAVDWLSVEANERVLDLFCGVGNFSLPLANKGAEVKGVEGVPEMVQQARMNATLSGLDKVSFFHTDLSADLSKQSWLGKVDKLLLDPARAGAFESLQWLKKMKPKSIVYVSCDPASLARDSESLLKHGYKLTKLGLIDMFPQTHHIESMALFELS</sequence>
<dbReference type="Proteomes" id="UP000250123">
    <property type="component" value="Chromosome SHEWBE"/>
</dbReference>
<dbReference type="InterPro" id="IPR010280">
    <property type="entry name" value="U5_MeTrfase_fam"/>
</dbReference>
<evidence type="ECO:0000256" key="2">
    <source>
        <dbReference type="ARBA" id="ARBA00022552"/>
    </source>
</evidence>
<dbReference type="PANTHER" id="PTHR11061">
    <property type="entry name" value="RNA M5U METHYLTRANSFERASE"/>
    <property type="match status" value="1"/>
</dbReference>
<gene>
    <name evidence="15" type="primary">rumA</name>
    <name evidence="11" type="synonym">rlmD</name>
    <name evidence="15" type="ORF">SHEWBE_3843</name>
</gene>
<feature type="binding site" evidence="11">
    <location>
        <position position="373"/>
    </location>
    <ligand>
        <name>S-adenosyl-L-methionine</name>
        <dbReference type="ChEBI" id="CHEBI:59789"/>
    </ligand>
</feature>
<feature type="active site" evidence="13">
    <location>
        <position position="419"/>
    </location>
</feature>
<feature type="binding site" evidence="11 12">
    <location>
        <position position="346"/>
    </location>
    <ligand>
        <name>S-adenosyl-L-methionine</name>
        <dbReference type="ChEBI" id="CHEBI:59789"/>
    </ligand>
</feature>
<evidence type="ECO:0000256" key="12">
    <source>
        <dbReference type="PROSITE-ProRule" id="PRU01024"/>
    </source>
</evidence>
<evidence type="ECO:0000256" key="6">
    <source>
        <dbReference type="ARBA" id="ARBA00022723"/>
    </source>
</evidence>
<feature type="domain" description="TRAM" evidence="14">
    <location>
        <begin position="23"/>
        <end position="81"/>
    </location>
</feature>
<dbReference type="PROSITE" id="PS50926">
    <property type="entry name" value="TRAM"/>
    <property type="match status" value="1"/>
</dbReference>
<reference evidence="16" key="1">
    <citation type="submission" date="2018-06" db="EMBL/GenBank/DDBJ databases">
        <authorList>
            <person name="Cea G.-C."/>
            <person name="William W."/>
        </authorList>
    </citation>
    <scope>NUCLEOTIDE SEQUENCE [LARGE SCALE GENOMIC DNA]</scope>
    <source>
        <strain evidence="16">DB21MT-2</strain>
    </source>
</reference>
<dbReference type="SUPFAM" id="SSF53335">
    <property type="entry name" value="S-adenosyl-L-methionine-dependent methyltransferases"/>
    <property type="match status" value="1"/>
</dbReference>
<proteinExistence type="inferred from homology"/>
<dbReference type="KEGG" id="sbk:SHEWBE_3843"/>
<protein>
    <recommendedName>
        <fullName evidence="11">23S rRNA (uracil(1939)-C(5))-methyltransferase RlmD</fullName>
        <ecNumber evidence="11">2.1.1.190</ecNumber>
    </recommendedName>
    <alternativeName>
        <fullName evidence="11">23S rRNA(m5U1939)-methyltransferase</fullName>
    </alternativeName>
</protein>
<dbReference type="GO" id="GO:0003723">
    <property type="term" value="F:RNA binding"/>
    <property type="evidence" value="ECO:0007669"/>
    <property type="project" value="InterPro"/>
</dbReference>
<evidence type="ECO:0000256" key="5">
    <source>
        <dbReference type="ARBA" id="ARBA00022691"/>
    </source>
</evidence>
<dbReference type="InterPro" id="IPR030391">
    <property type="entry name" value="MeTrfase_TrmA_CS"/>
</dbReference>
<evidence type="ECO:0000256" key="8">
    <source>
        <dbReference type="ARBA" id="ARBA00023014"/>
    </source>
</evidence>
<keyword evidence="7 11" id="KW-0408">Iron</keyword>
<feature type="binding site" evidence="11">
    <location>
        <position position="182"/>
    </location>
    <ligand>
        <name>[4Fe-4S] cluster</name>
        <dbReference type="ChEBI" id="CHEBI:49883"/>
    </ligand>
</feature>
<dbReference type="CDD" id="cd02440">
    <property type="entry name" value="AdoMet_MTases"/>
    <property type="match status" value="1"/>
</dbReference>
<organism evidence="15 16">
    <name type="scientific">Shewanella benthica</name>
    <dbReference type="NCBI Taxonomy" id="43661"/>
    <lineage>
        <taxon>Bacteria</taxon>
        <taxon>Pseudomonadati</taxon>
        <taxon>Pseudomonadota</taxon>
        <taxon>Gammaproteobacteria</taxon>
        <taxon>Alteromonadales</taxon>
        <taxon>Shewanellaceae</taxon>
        <taxon>Shewanella</taxon>
    </lineage>
</organism>
<accession>A0A330M5N1</accession>
<dbReference type="Gene3D" id="2.40.50.140">
    <property type="entry name" value="Nucleic acid-binding proteins"/>
    <property type="match status" value="1"/>
</dbReference>
<evidence type="ECO:0000256" key="7">
    <source>
        <dbReference type="ARBA" id="ARBA00023004"/>
    </source>
</evidence>
<dbReference type="PANTHER" id="PTHR11061:SF49">
    <property type="entry name" value="23S RRNA (URACIL(1939)-C(5))-METHYLTRANSFERASE RLMD"/>
    <property type="match status" value="1"/>
</dbReference>
<keyword evidence="1 11" id="KW-0004">4Fe-4S</keyword>
<dbReference type="EC" id="2.1.1.190" evidence="11"/>
<dbReference type="InterPro" id="IPR029063">
    <property type="entry name" value="SAM-dependent_MTases_sf"/>
</dbReference>
<name>A0A330M5N1_9GAMM</name>
<evidence type="ECO:0000256" key="13">
    <source>
        <dbReference type="PROSITE-ProRule" id="PRU10015"/>
    </source>
</evidence>
<feature type="binding site" evidence="11 12">
    <location>
        <position position="325"/>
    </location>
    <ligand>
        <name>S-adenosyl-L-methionine</name>
        <dbReference type="ChEBI" id="CHEBI:59789"/>
    </ligand>
</feature>
<dbReference type="SUPFAM" id="SSF50249">
    <property type="entry name" value="Nucleic acid-binding proteins"/>
    <property type="match status" value="1"/>
</dbReference>
<keyword evidence="2 11" id="KW-0698">rRNA processing</keyword>
<dbReference type="FunFam" id="2.40.50.140:FF:000097">
    <property type="entry name" value="23S rRNA (uracil(1939)-C(5))-methyltransferase RlmD"/>
    <property type="match status" value="1"/>
</dbReference>
<dbReference type="Pfam" id="PF05958">
    <property type="entry name" value="tRNA_U5-meth_tr"/>
    <property type="match status" value="1"/>
</dbReference>
<keyword evidence="8 11" id="KW-0411">Iron-sulfur</keyword>
<evidence type="ECO:0000259" key="14">
    <source>
        <dbReference type="PROSITE" id="PS50926"/>
    </source>
</evidence>
<dbReference type="GO" id="GO:0005506">
    <property type="term" value="F:iron ion binding"/>
    <property type="evidence" value="ECO:0007669"/>
    <property type="project" value="UniProtKB-UniRule"/>
</dbReference>
<evidence type="ECO:0000256" key="9">
    <source>
        <dbReference type="ARBA" id="ARBA00052756"/>
    </source>
</evidence>
<feature type="binding site" evidence="11">
    <location>
        <position position="94"/>
    </location>
    <ligand>
        <name>[4Fe-4S] cluster</name>
        <dbReference type="ChEBI" id="CHEBI:49883"/>
    </ligand>
</feature>
<feature type="binding site" evidence="11 12">
    <location>
        <position position="393"/>
    </location>
    <ligand>
        <name>S-adenosyl-L-methionine</name>
        <dbReference type="ChEBI" id="CHEBI:59789"/>
    </ligand>
</feature>
<keyword evidence="4 11" id="KW-0808">Transferase</keyword>
<dbReference type="Pfam" id="PF01938">
    <property type="entry name" value="TRAM"/>
    <property type="match status" value="1"/>
</dbReference>
<dbReference type="EMBL" id="LS483452">
    <property type="protein sequence ID" value="SQH77806.1"/>
    <property type="molecule type" value="Genomic_DNA"/>
</dbReference>
<keyword evidence="3 11" id="KW-0489">Methyltransferase</keyword>
<keyword evidence="6 11" id="KW-0479">Metal-binding</keyword>
<dbReference type="NCBIfam" id="NF009639">
    <property type="entry name" value="PRK13168.1"/>
    <property type="match status" value="1"/>
</dbReference>
<dbReference type="Gene3D" id="3.40.50.150">
    <property type="entry name" value="Vaccinia Virus protein VP39"/>
    <property type="match status" value="1"/>
</dbReference>
<evidence type="ECO:0000256" key="11">
    <source>
        <dbReference type="HAMAP-Rule" id="MF_01010"/>
    </source>
</evidence>
<dbReference type="InterPro" id="IPR001566">
    <property type="entry name" value="23S_rRNA_MeTrfase_RlmD"/>
</dbReference>
<dbReference type="GO" id="GO:0070475">
    <property type="term" value="P:rRNA base methylation"/>
    <property type="evidence" value="ECO:0007669"/>
    <property type="project" value="TreeGrafter"/>
</dbReference>
<dbReference type="NCBIfam" id="TIGR00479">
    <property type="entry name" value="rumA"/>
    <property type="match status" value="1"/>
</dbReference>
<evidence type="ECO:0000256" key="4">
    <source>
        <dbReference type="ARBA" id="ARBA00022679"/>
    </source>
</evidence>
<dbReference type="InterPro" id="IPR002792">
    <property type="entry name" value="TRAM_dom"/>
</dbReference>
<dbReference type="GO" id="GO:0070041">
    <property type="term" value="F:rRNA (uridine-C5-)-methyltransferase activity"/>
    <property type="evidence" value="ECO:0007669"/>
    <property type="project" value="UniProtKB-UniRule"/>
</dbReference>
<dbReference type="Gene3D" id="2.40.50.1070">
    <property type="match status" value="1"/>
</dbReference>
<dbReference type="InterPro" id="IPR012340">
    <property type="entry name" value="NA-bd_OB-fold"/>
</dbReference>
<evidence type="ECO:0000256" key="1">
    <source>
        <dbReference type="ARBA" id="ARBA00022485"/>
    </source>
</evidence>
<evidence type="ECO:0000256" key="10">
    <source>
        <dbReference type="ARBA" id="ARBA00059995"/>
    </source>
</evidence>
<comment type="similarity">
    <text evidence="11">Belongs to the class I-like SAM-binding methyltransferase superfamily. RNA M5U methyltransferase family. RlmD subfamily.</text>
</comment>
<feature type="binding site" evidence="11">
    <location>
        <position position="103"/>
    </location>
    <ligand>
        <name>[4Fe-4S] cluster</name>
        <dbReference type="ChEBI" id="CHEBI:49883"/>
    </ligand>
</feature>
<feature type="binding site" evidence="11 12">
    <location>
        <position position="296"/>
    </location>
    <ligand>
        <name>S-adenosyl-L-methionine</name>
        <dbReference type="ChEBI" id="CHEBI:59789"/>
    </ligand>
</feature>
<feature type="binding site" evidence="11">
    <location>
        <position position="100"/>
    </location>
    <ligand>
        <name>[4Fe-4S] cluster</name>
        <dbReference type="ChEBI" id="CHEBI:49883"/>
    </ligand>
</feature>
<dbReference type="PROSITE" id="PS01230">
    <property type="entry name" value="TRMA_1"/>
    <property type="match status" value="1"/>
</dbReference>
<comment type="catalytic activity">
    <reaction evidence="9 11">
        <text>uridine(1939) in 23S rRNA + S-adenosyl-L-methionine = 5-methyluridine(1939) in 23S rRNA + S-adenosyl-L-homocysteine + H(+)</text>
        <dbReference type="Rhea" id="RHEA:42908"/>
        <dbReference type="Rhea" id="RHEA-COMP:10278"/>
        <dbReference type="Rhea" id="RHEA-COMP:10279"/>
        <dbReference type="ChEBI" id="CHEBI:15378"/>
        <dbReference type="ChEBI" id="CHEBI:57856"/>
        <dbReference type="ChEBI" id="CHEBI:59789"/>
        <dbReference type="ChEBI" id="CHEBI:65315"/>
        <dbReference type="ChEBI" id="CHEBI:74447"/>
        <dbReference type="EC" id="2.1.1.190"/>
    </reaction>
</comment>
<dbReference type="InterPro" id="IPR030390">
    <property type="entry name" value="MeTrfase_TrmA_AS"/>
</dbReference>
<evidence type="ECO:0000256" key="3">
    <source>
        <dbReference type="ARBA" id="ARBA00022603"/>
    </source>
</evidence>
<comment type="function">
    <text evidence="10 11">Catalyzes the formation of 5-methyl-uridine at position 1939 (m5U1939) in 23S rRNA.</text>
</comment>
<dbReference type="PROSITE" id="PS01231">
    <property type="entry name" value="TRMA_2"/>
    <property type="match status" value="1"/>
</dbReference>
<evidence type="ECO:0000313" key="15">
    <source>
        <dbReference type="EMBL" id="SQH77806.1"/>
    </source>
</evidence>
<dbReference type="FunFam" id="3.40.50.150:FF:000009">
    <property type="entry name" value="23S rRNA (Uracil(1939)-C(5))-methyltransferase RlmD"/>
    <property type="match status" value="1"/>
</dbReference>
<keyword evidence="5 11" id="KW-0949">S-adenosyl-L-methionine</keyword>
<dbReference type="AlphaFoldDB" id="A0A330M5N1"/>